<sequence length="576" mass="62607">MSKDIAPEGELKSKKSKKEKKEKKEKKLAKQVAEQSVEDKSQVEKAKSDKKERKRKRDAEVEVIKPISEDPPSPPKKQKKKKHDKQSAPTSSGKTTEVDVVPTASASVPAAASVTPCTPAEAEAFLKKHSITIHTPPNSETVSPVVSFEQLDIPSSLRPAFSGFKEPTPIQACTWPPALKGHDVVGIAETGSGKTLAFGIPALSQLISSPIPAKKAKKASTVTVLVVAPTRELAIQTHESLSELGAPSGIASVAVFGGVDKAPQIKTLANGNKDGKTTRIVVGTPGRILDLVNDGACDLSQVNYLVLDEADRMLDKGFENDIRAIISHTKQGAERQTMMFSATWPEAVRRLASTFQRDPVRVTVGSDDLTANSRVEQSLDVFDNTREKDDRLLKLLKSLSHKKASKKGSDEARILIFALYKKEASRVEGNLRRAGYDVGALHGDMSQSARMDALEKFKTGETGLLVATDVAARGLDIPNVGAVINYTFPLTLEDYIHRIGRTGRGGRSGRSITFFTGENHERALAGELARVLRESNFDSEADKLHKFPMTIKKKTHSSYGAFFRDDITVAPTKIVF</sequence>
<dbReference type="EMBL" id="MU267666">
    <property type="protein sequence ID" value="KAH7911818.1"/>
    <property type="molecule type" value="Genomic_DNA"/>
</dbReference>
<evidence type="ECO:0000313" key="1">
    <source>
        <dbReference type="EMBL" id="KAH7911818.1"/>
    </source>
</evidence>
<reference evidence="1" key="1">
    <citation type="journal article" date="2021" name="New Phytol.">
        <title>Evolutionary innovations through gain and loss of genes in the ectomycorrhizal Boletales.</title>
        <authorList>
            <person name="Wu G."/>
            <person name="Miyauchi S."/>
            <person name="Morin E."/>
            <person name="Kuo A."/>
            <person name="Drula E."/>
            <person name="Varga T."/>
            <person name="Kohler A."/>
            <person name="Feng B."/>
            <person name="Cao Y."/>
            <person name="Lipzen A."/>
            <person name="Daum C."/>
            <person name="Hundley H."/>
            <person name="Pangilinan J."/>
            <person name="Johnson J."/>
            <person name="Barry K."/>
            <person name="LaButti K."/>
            <person name="Ng V."/>
            <person name="Ahrendt S."/>
            <person name="Min B."/>
            <person name="Choi I.G."/>
            <person name="Park H."/>
            <person name="Plett J.M."/>
            <person name="Magnuson J."/>
            <person name="Spatafora J.W."/>
            <person name="Nagy L.G."/>
            <person name="Henrissat B."/>
            <person name="Grigoriev I.V."/>
            <person name="Yang Z.L."/>
            <person name="Xu J."/>
            <person name="Martin F.M."/>
        </authorList>
    </citation>
    <scope>NUCLEOTIDE SEQUENCE</scope>
    <source>
        <strain evidence="1">ATCC 28755</strain>
    </source>
</reference>
<gene>
    <name evidence="1" type="ORF">BJ138DRAFT_1172315</name>
</gene>
<proteinExistence type="predicted"/>
<name>A0ACB8AGJ6_9AGAM</name>
<evidence type="ECO:0000313" key="2">
    <source>
        <dbReference type="Proteomes" id="UP000790377"/>
    </source>
</evidence>
<keyword evidence="2" id="KW-1185">Reference proteome</keyword>
<protein>
    <submittedName>
        <fullName evidence="1">DEAD-domain-containing protein</fullName>
    </submittedName>
</protein>
<dbReference type="Proteomes" id="UP000790377">
    <property type="component" value="Unassembled WGS sequence"/>
</dbReference>
<organism evidence="1 2">
    <name type="scientific">Hygrophoropsis aurantiaca</name>
    <dbReference type="NCBI Taxonomy" id="72124"/>
    <lineage>
        <taxon>Eukaryota</taxon>
        <taxon>Fungi</taxon>
        <taxon>Dikarya</taxon>
        <taxon>Basidiomycota</taxon>
        <taxon>Agaricomycotina</taxon>
        <taxon>Agaricomycetes</taxon>
        <taxon>Agaricomycetidae</taxon>
        <taxon>Boletales</taxon>
        <taxon>Coniophorineae</taxon>
        <taxon>Hygrophoropsidaceae</taxon>
        <taxon>Hygrophoropsis</taxon>
    </lineage>
</organism>
<accession>A0ACB8AGJ6</accession>
<comment type="caution">
    <text evidence="1">The sequence shown here is derived from an EMBL/GenBank/DDBJ whole genome shotgun (WGS) entry which is preliminary data.</text>
</comment>